<gene>
    <name evidence="2" type="ORF">ACFPFW_17510</name>
</gene>
<keyword evidence="3" id="KW-1185">Reference proteome</keyword>
<comment type="caution">
    <text evidence="2">The sequence shown here is derived from an EMBL/GenBank/DDBJ whole genome shotgun (WGS) entry which is preliminary data.</text>
</comment>
<dbReference type="RefSeq" id="WP_114957861.1">
    <property type="nucleotide sequence ID" value="NZ_JBHSJF010000008.1"/>
</dbReference>
<accession>A0ABV9Z4C3</accession>
<dbReference type="Proteomes" id="UP001595796">
    <property type="component" value="Unassembled WGS sequence"/>
</dbReference>
<keyword evidence="1" id="KW-0472">Membrane</keyword>
<evidence type="ECO:0000256" key="1">
    <source>
        <dbReference type="SAM" id="Phobius"/>
    </source>
</evidence>
<keyword evidence="1" id="KW-0812">Transmembrane</keyword>
<reference evidence="3" key="1">
    <citation type="journal article" date="2019" name="Int. J. Syst. Evol. Microbiol.">
        <title>The Global Catalogue of Microorganisms (GCM) 10K type strain sequencing project: providing services to taxonomists for standard genome sequencing and annotation.</title>
        <authorList>
            <consortium name="The Broad Institute Genomics Platform"/>
            <consortium name="The Broad Institute Genome Sequencing Center for Infectious Disease"/>
            <person name="Wu L."/>
            <person name="Ma J."/>
        </authorList>
    </citation>
    <scope>NUCLEOTIDE SEQUENCE [LARGE SCALE GENOMIC DNA]</scope>
    <source>
        <strain evidence="3">CGMCC 1.16444</strain>
    </source>
</reference>
<name>A0ABV9Z4C3_9HYPH</name>
<feature type="transmembrane region" description="Helical" evidence="1">
    <location>
        <begin position="55"/>
        <end position="76"/>
    </location>
</feature>
<dbReference type="EMBL" id="JBHSJF010000008">
    <property type="protein sequence ID" value="MFC5069815.1"/>
    <property type="molecule type" value="Genomic_DNA"/>
</dbReference>
<organism evidence="2 3">
    <name type="scientific">Flaviflagellibacter deserti</name>
    <dbReference type="NCBI Taxonomy" id="2267266"/>
    <lineage>
        <taxon>Bacteria</taxon>
        <taxon>Pseudomonadati</taxon>
        <taxon>Pseudomonadota</taxon>
        <taxon>Alphaproteobacteria</taxon>
        <taxon>Hyphomicrobiales</taxon>
        <taxon>Flaviflagellibacter</taxon>
    </lineage>
</organism>
<evidence type="ECO:0000313" key="2">
    <source>
        <dbReference type="EMBL" id="MFC5069815.1"/>
    </source>
</evidence>
<proteinExistence type="predicted"/>
<evidence type="ECO:0000313" key="3">
    <source>
        <dbReference type="Proteomes" id="UP001595796"/>
    </source>
</evidence>
<keyword evidence="1" id="KW-1133">Transmembrane helix</keyword>
<sequence>MNTKVILLVLGLLAGGLTGYVTRPESAEINLPGLNIQITGEGRAESGGKLTSDQWQHIGIFAAIGAIIGLGLGFVVGGGRRI</sequence>
<protein>
    <submittedName>
        <fullName evidence="2">Uncharacterized protein</fullName>
    </submittedName>
</protein>